<dbReference type="NCBIfam" id="TIGR00973">
    <property type="entry name" value="leuA_bact"/>
    <property type="match status" value="1"/>
</dbReference>
<feature type="transmembrane region" description="Helical" evidence="17">
    <location>
        <begin position="669"/>
        <end position="687"/>
    </location>
</feature>
<comment type="caution">
    <text evidence="19">The sequence shown here is derived from an EMBL/GenBank/DDBJ whole genome shotgun (WGS) entry which is preliminary data.</text>
</comment>
<dbReference type="GO" id="GO:0046872">
    <property type="term" value="F:metal ion binding"/>
    <property type="evidence" value="ECO:0007669"/>
    <property type="project" value="UniProtKB-KW"/>
</dbReference>
<protein>
    <recommendedName>
        <fullName evidence="6">2-isopropylmalate synthase</fullName>
        <ecNumber evidence="6">2.3.3.13</ecNumber>
    </recommendedName>
</protein>
<keyword evidence="8" id="KW-0028">Amino-acid biosynthesis</keyword>
<dbReference type="InterPro" id="IPR050073">
    <property type="entry name" value="2-IPM_HCS-like"/>
</dbReference>
<dbReference type="Proteomes" id="UP000489600">
    <property type="component" value="Unassembled WGS sequence"/>
</dbReference>
<gene>
    <name evidence="19" type="ORF">ANE_LOCUS5667</name>
</gene>
<dbReference type="NCBIfam" id="NF002086">
    <property type="entry name" value="PRK00915.1-3"/>
    <property type="match status" value="1"/>
</dbReference>
<dbReference type="Gene3D" id="3.30.160.270">
    <property type="match status" value="1"/>
</dbReference>
<dbReference type="CDD" id="cd07940">
    <property type="entry name" value="DRE_TIM_IPMS"/>
    <property type="match status" value="1"/>
</dbReference>
<dbReference type="PROSITE" id="PS50991">
    <property type="entry name" value="PYR_CT"/>
    <property type="match status" value="1"/>
</dbReference>
<feature type="domain" description="Pyruvate carboxyltransferase" evidence="18">
    <location>
        <begin position="87"/>
        <end position="360"/>
    </location>
</feature>
<name>A0A565B0N1_9BRAS</name>
<sequence length="847" mass="92979">MGTSILSSSNLTSPSLCILSIPTLSSSFSSPLSSLNLRSHHHRSVALSTAGKFHLSCSLSDSSPLPPYSPRRRPDYIPNRISDPNYVRIFDTTLRDGEQSPGATLTSKEKLDIARQLAKLGVDIIEAGFPAASKDDFEAVKTIAETVGNSVDENGYVPVICGLSRCNKKDIETAWEAVRYAKRPRIHTFIATSDIHLKHKLKKSKEEVIEIARNMVRFARSLGCEDVEFSPEDAGRSEREYLYEILGEVIKAGATTLNIPDTVGITLPSEFGQLIADIKANTHGIQNVIISTHCQNDLGLSTANTLSGAHSGARQVEVTINGIGERAGNASLEEVVMAIKCRGDQVLGGLFTGIDTRHIVMTSKMVEEYTGMQTQPHKAIVGANAFAHESGIHQDGMLKHKGTYEIMSPEEIGLERSNEAGIVLGKLSGRHALRDRLNELGYELDDVQLSNLFWRFKSVAEQKKRVTDADLIALVSDEVFQPEAVWTLVDMQITCGTLGLSTSTVKLADSNGKEHVACSVGTGPVDAAYKAVDLIVKEPTTLLEYSMNAVTEGVDAIATTRVLIRGDNNYSSTNAVTGESVQRTFSGTGAGMDIVVSSVKAYVGALNKMLGFKEHSTRSLTMMATGLYQKATVSSCIQETSGQFVLLGLILLLIPQIGLYGICCRSKRLFLFFFYGMIVVIIVVTSYSTKCFIYNITFGIAKNPAEDHRSANQLLGRLVSREKFQSVIECIIHKHDCNYNASKNSNVWTYCCAQPDGCGDRTMFDKPGEWSWKDQYQQNQVPEECSYGYCLSCKGCQLSILKAIVHQWKYLSMFSYPTLVISCISFAIAWCLKDKIDEVEDYRGSYS</sequence>
<accession>A0A565B0N1</accession>
<dbReference type="PANTHER" id="PTHR10277">
    <property type="entry name" value="HOMOCITRATE SYNTHASE-RELATED"/>
    <property type="match status" value="1"/>
</dbReference>
<comment type="subcellular location">
    <subcellularLocation>
        <location evidence="2">Membrane</location>
        <topology evidence="2">Multi-pass membrane protein</topology>
    </subcellularLocation>
    <subcellularLocation>
        <location evidence="3">Plastid</location>
    </subcellularLocation>
</comment>
<dbReference type="InterPro" id="IPR036230">
    <property type="entry name" value="LeuA_allosteric_dom_sf"/>
</dbReference>
<dbReference type="Gene3D" id="3.20.20.70">
    <property type="entry name" value="Aldolase class I"/>
    <property type="match status" value="1"/>
</dbReference>
<evidence type="ECO:0000256" key="4">
    <source>
        <dbReference type="ARBA" id="ARBA00004689"/>
    </source>
</evidence>
<dbReference type="SUPFAM" id="SSF51569">
    <property type="entry name" value="Aldolase"/>
    <property type="match status" value="1"/>
</dbReference>
<keyword evidence="10 17" id="KW-0812">Transmembrane</keyword>
<comment type="function">
    <text evidence="16">Catalyzes the condensation of the acetyl group of acetyl-CoA with 3-methyl-2-oxobutanoate (2-oxoisovalerate) to form 3-carboxy-3-hydroxy-4-methylpentanoate (2-isopropylmalate). Involved in Leu biosynthesis, but does not participate in the chain elongation of glucosinolates.</text>
</comment>
<dbReference type="PANTHER" id="PTHR10277:SF9">
    <property type="entry name" value="2-ISOPROPYLMALATE SYNTHASE 1, CHLOROPLASTIC-RELATED"/>
    <property type="match status" value="1"/>
</dbReference>
<evidence type="ECO:0000256" key="8">
    <source>
        <dbReference type="ARBA" id="ARBA00022605"/>
    </source>
</evidence>
<dbReference type="FunFam" id="3.30.160.270:FF:000004">
    <property type="entry name" value="2-isopropylmalate synthase B"/>
    <property type="match status" value="1"/>
</dbReference>
<dbReference type="SUPFAM" id="SSF110921">
    <property type="entry name" value="2-isopropylmalate synthase LeuA, allosteric (dimerisation) domain"/>
    <property type="match status" value="1"/>
</dbReference>
<keyword evidence="13 17" id="KW-1133">Transmembrane helix</keyword>
<evidence type="ECO:0000256" key="2">
    <source>
        <dbReference type="ARBA" id="ARBA00004141"/>
    </source>
</evidence>
<evidence type="ECO:0000256" key="16">
    <source>
        <dbReference type="ARBA" id="ARBA00059544"/>
    </source>
</evidence>
<evidence type="ECO:0000256" key="13">
    <source>
        <dbReference type="ARBA" id="ARBA00022989"/>
    </source>
</evidence>
<evidence type="ECO:0000256" key="5">
    <source>
        <dbReference type="ARBA" id="ARBA00009396"/>
    </source>
</evidence>
<dbReference type="EC" id="2.3.3.13" evidence="6"/>
<dbReference type="AlphaFoldDB" id="A0A565B0N1"/>
<dbReference type="InterPro" id="IPR005671">
    <property type="entry name" value="LeuA_bact_synth"/>
</dbReference>
<evidence type="ECO:0000256" key="15">
    <source>
        <dbReference type="ARBA" id="ARBA00023304"/>
    </source>
</evidence>
<dbReference type="PROSITE" id="PS00815">
    <property type="entry name" value="AIPM_HOMOCIT_SYNTH_1"/>
    <property type="match status" value="1"/>
</dbReference>
<dbReference type="Pfam" id="PF08502">
    <property type="entry name" value="LeuA_dimer"/>
    <property type="match status" value="1"/>
</dbReference>
<comment type="pathway">
    <text evidence="4">Amino-acid biosynthesis; L-leucine biosynthesis; L-leucine from 3-methyl-2-oxobutanoate: step 1/4.</text>
</comment>
<keyword evidence="11" id="KW-0479">Metal-binding</keyword>
<keyword evidence="20" id="KW-1185">Reference proteome</keyword>
<dbReference type="OrthoDB" id="2015253at2759"/>
<dbReference type="Pfam" id="PF00335">
    <property type="entry name" value="Tetraspanin"/>
    <property type="match status" value="1"/>
</dbReference>
<evidence type="ECO:0000313" key="19">
    <source>
        <dbReference type="EMBL" id="VVA95222.1"/>
    </source>
</evidence>
<dbReference type="InterPro" id="IPR054691">
    <property type="entry name" value="LeuA/HCS_post-cat"/>
</dbReference>
<evidence type="ECO:0000256" key="12">
    <source>
        <dbReference type="ARBA" id="ARBA00022946"/>
    </source>
</evidence>
<evidence type="ECO:0000256" key="14">
    <source>
        <dbReference type="ARBA" id="ARBA00023136"/>
    </source>
</evidence>
<keyword evidence="15" id="KW-0100">Branched-chain amino acid biosynthesis</keyword>
<dbReference type="Pfam" id="PF22617">
    <property type="entry name" value="HCS_D2"/>
    <property type="match status" value="1"/>
</dbReference>
<evidence type="ECO:0000256" key="11">
    <source>
        <dbReference type="ARBA" id="ARBA00022723"/>
    </source>
</evidence>
<dbReference type="FunFam" id="3.20.20.70:FF:000010">
    <property type="entry name" value="2-isopropylmalate synthase"/>
    <property type="match status" value="1"/>
</dbReference>
<dbReference type="EMBL" id="CABITT030000002">
    <property type="protein sequence ID" value="VVA95222.1"/>
    <property type="molecule type" value="Genomic_DNA"/>
</dbReference>
<dbReference type="GO" id="GO:0009507">
    <property type="term" value="C:chloroplast"/>
    <property type="evidence" value="ECO:0007669"/>
    <property type="project" value="TreeGrafter"/>
</dbReference>
<evidence type="ECO:0000259" key="18">
    <source>
        <dbReference type="PROSITE" id="PS50991"/>
    </source>
</evidence>
<reference evidence="19" key="1">
    <citation type="submission" date="2019-07" db="EMBL/GenBank/DDBJ databases">
        <authorList>
            <person name="Dittberner H."/>
        </authorList>
    </citation>
    <scope>NUCLEOTIDE SEQUENCE [LARGE SCALE GENOMIC DNA]</scope>
</reference>
<keyword evidence="12" id="KW-0809">Transit peptide</keyword>
<evidence type="ECO:0000256" key="10">
    <source>
        <dbReference type="ARBA" id="ARBA00022692"/>
    </source>
</evidence>
<organism evidence="19 20">
    <name type="scientific">Arabis nemorensis</name>
    <dbReference type="NCBI Taxonomy" id="586526"/>
    <lineage>
        <taxon>Eukaryota</taxon>
        <taxon>Viridiplantae</taxon>
        <taxon>Streptophyta</taxon>
        <taxon>Embryophyta</taxon>
        <taxon>Tracheophyta</taxon>
        <taxon>Spermatophyta</taxon>
        <taxon>Magnoliopsida</taxon>
        <taxon>eudicotyledons</taxon>
        <taxon>Gunneridae</taxon>
        <taxon>Pentapetalae</taxon>
        <taxon>rosids</taxon>
        <taxon>malvids</taxon>
        <taxon>Brassicales</taxon>
        <taxon>Brassicaceae</taxon>
        <taxon>Arabideae</taxon>
        <taxon>Arabis</taxon>
    </lineage>
</organism>
<feature type="transmembrane region" description="Helical" evidence="17">
    <location>
        <begin position="644"/>
        <end position="662"/>
    </location>
</feature>
<evidence type="ECO:0000256" key="1">
    <source>
        <dbReference type="ARBA" id="ARBA00000064"/>
    </source>
</evidence>
<evidence type="ECO:0000256" key="7">
    <source>
        <dbReference type="ARBA" id="ARBA00022430"/>
    </source>
</evidence>
<keyword evidence="7" id="KW-0432">Leucine biosynthesis</keyword>
<dbReference type="SMART" id="SM00917">
    <property type="entry name" value="LeuA_dimer"/>
    <property type="match status" value="1"/>
</dbReference>
<dbReference type="Pfam" id="PF00682">
    <property type="entry name" value="HMGL-like"/>
    <property type="match status" value="1"/>
</dbReference>
<dbReference type="InterPro" id="IPR002034">
    <property type="entry name" value="AIPM/Hcit_synth_CS"/>
</dbReference>
<comment type="catalytic activity">
    <reaction evidence="1">
        <text>3-methyl-2-oxobutanoate + acetyl-CoA + H2O = (2S)-2-isopropylmalate + CoA + H(+)</text>
        <dbReference type="Rhea" id="RHEA:21524"/>
        <dbReference type="ChEBI" id="CHEBI:1178"/>
        <dbReference type="ChEBI" id="CHEBI:11851"/>
        <dbReference type="ChEBI" id="CHEBI:15377"/>
        <dbReference type="ChEBI" id="CHEBI:15378"/>
        <dbReference type="ChEBI" id="CHEBI:57287"/>
        <dbReference type="ChEBI" id="CHEBI:57288"/>
        <dbReference type="EC" id="2.3.3.13"/>
    </reaction>
</comment>
<comment type="similarity">
    <text evidence="5">Belongs to the alpha-IPM synthase/homocitrate synthase family. LeuA type 1 subfamily.</text>
</comment>
<evidence type="ECO:0000256" key="17">
    <source>
        <dbReference type="SAM" id="Phobius"/>
    </source>
</evidence>
<keyword evidence="14 17" id="KW-0472">Membrane</keyword>
<keyword evidence="9" id="KW-0808">Transferase</keyword>
<dbReference type="HAMAP" id="MF_01025">
    <property type="entry name" value="LeuA_type1"/>
    <property type="match status" value="1"/>
</dbReference>
<evidence type="ECO:0000256" key="6">
    <source>
        <dbReference type="ARBA" id="ARBA00012973"/>
    </source>
</evidence>
<dbReference type="GO" id="GO:0016020">
    <property type="term" value="C:membrane"/>
    <property type="evidence" value="ECO:0007669"/>
    <property type="project" value="UniProtKB-SubCell"/>
</dbReference>
<dbReference type="InterPro" id="IPR013709">
    <property type="entry name" value="2-isopropylmalate_synth_dimer"/>
</dbReference>
<evidence type="ECO:0000313" key="20">
    <source>
        <dbReference type="Proteomes" id="UP000489600"/>
    </source>
</evidence>
<dbReference type="InterPro" id="IPR018499">
    <property type="entry name" value="Tetraspanin/Peripherin"/>
</dbReference>
<dbReference type="GO" id="GO:0003852">
    <property type="term" value="F:2-isopropylmalate synthase activity"/>
    <property type="evidence" value="ECO:0007669"/>
    <property type="project" value="UniProtKB-EC"/>
</dbReference>
<dbReference type="InterPro" id="IPR000891">
    <property type="entry name" value="PYR_CT"/>
</dbReference>
<dbReference type="UniPathway" id="UPA00048">
    <property type="reaction ID" value="UER00070"/>
</dbReference>
<dbReference type="Gene3D" id="1.10.238.260">
    <property type="match status" value="1"/>
</dbReference>
<evidence type="ECO:0000256" key="9">
    <source>
        <dbReference type="ARBA" id="ARBA00022679"/>
    </source>
</evidence>
<evidence type="ECO:0000256" key="3">
    <source>
        <dbReference type="ARBA" id="ARBA00004474"/>
    </source>
</evidence>
<dbReference type="GO" id="GO:0009098">
    <property type="term" value="P:L-leucine biosynthetic process"/>
    <property type="evidence" value="ECO:0007669"/>
    <property type="project" value="UniProtKB-UniPathway"/>
</dbReference>
<proteinExistence type="inferred from homology"/>
<dbReference type="InterPro" id="IPR013785">
    <property type="entry name" value="Aldolase_TIM"/>
</dbReference>
<dbReference type="FunFam" id="1.10.238.260:FF:000003">
    <property type="entry name" value="2-isopropylmalate synthase 1 chloroplastic"/>
    <property type="match status" value="1"/>
</dbReference>